<keyword evidence="3 5" id="KW-0863">Zinc-finger</keyword>
<comment type="caution">
    <text evidence="7">The sequence shown here is derived from an EMBL/GenBank/DDBJ whole genome shotgun (WGS) entry which is preliminary data.</text>
</comment>
<keyword evidence="4" id="KW-0862">Zinc</keyword>
<dbReference type="Pfam" id="PF00096">
    <property type="entry name" value="zf-C2H2"/>
    <property type="match status" value="5"/>
</dbReference>
<dbReference type="SMART" id="SM00355">
    <property type="entry name" value="ZnF_C2H2"/>
    <property type="match status" value="10"/>
</dbReference>
<keyword evidence="8" id="KW-1185">Reference proteome</keyword>
<feature type="domain" description="C2H2-type" evidence="6">
    <location>
        <begin position="9"/>
        <end position="36"/>
    </location>
</feature>
<dbReference type="PANTHER" id="PTHR24408">
    <property type="entry name" value="ZINC FINGER PROTEIN"/>
    <property type="match status" value="1"/>
</dbReference>
<evidence type="ECO:0000256" key="4">
    <source>
        <dbReference type="ARBA" id="ARBA00022833"/>
    </source>
</evidence>
<reference evidence="7 8" key="1">
    <citation type="submission" date="2015-12" db="EMBL/GenBank/DDBJ databases">
        <title>The genome of Folsomia candida.</title>
        <authorList>
            <person name="Faddeeva A."/>
            <person name="Derks M.F."/>
            <person name="Anvar Y."/>
            <person name="Smit S."/>
            <person name="Van Straalen N."/>
            <person name="Roelofs D."/>
        </authorList>
    </citation>
    <scope>NUCLEOTIDE SEQUENCE [LARGE SCALE GENOMIC DNA]</scope>
    <source>
        <strain evidence="7 8">VU population</strain>
        <tissue evidence="7">Whole body</tissue>
    </source>
</reference>
<accession>A0A226DIJ0</accession>
<evidence type="ECO:0000256" key="5">
    <source>
        <dbReference type="PROSITE-ProRule" id="PRU00042"/>
    </source>
</evidence>
<dbReference type="OMA" id="RHIDITH"/>
<feature type="domain" description="C2H2-type" evidence="6">
    <location>
        <begin position="159"/>
        <end position="186"/>
    </location>
</feature>
<feature type="domain" description="C2H2-type" evidence="6">
    <location>
        <begin position="277"/>
        <end position="304"/>
    </location>
</feature>
<organism evidence="7 8">
    <name type="scientific">Folsomia candida</name>
    <name type="common">Springtail</name>
    <dbReference type="NCBI Taxonomy" id="158441"/>
    <lineage>
        <taxon>Eukaryota</taxon>
        <taxon>Metazoa</taxon>
        <taxon>Ecdysozoa</taxon>
        <taxon>Arthropoda</taxon>
        <taxon>Hexapoda</taxon>
        <taxon>Collembola</taxon>
        <taxon>Entomobryomorpha</taxon>
        <taxon>Isotomoidea</taxon>
        <taxon>Isotomidae</taxon>
        <taxon>Proisotominae</taxon>
        <taxon>Folsomia</taxon>
    </lineage>
</organism>
<dbReference type="InterPro" id="IPR036236">
    <property type="entry name" value="Znf_C2H2_sf"/>
</dbReference>
<dbReference type="OrthoDB" id="8117402at2759"/>
<keyword evidence="1" id="KW-0479">Metal-binding</keyword>
<feature type="domain" description="C2H2-type" evidence="6">
    <location>
        <begin position="250"/>
        <end position="277"/>
    </location>
</feature>
<dbReference type="GO" id="GO:0005634">
    <property type="term" value="C:nucleus"/>
    <property type="evidence" value="ECO:0007669"/>
    <property type="project" value="TreeGrafter"/>
</dbReference>
<evidence type="ECO:0000256" key="1">
    <source>
        <dbReference type="ARBA" id="ARBA00022723"/>
    </source>
</evidence>
<gene>
    <name evidence="7" type="ORF">Fcan01_20271</name>
</gene>
<dbReference type="EMBL" id="LNIX01000018">
    <property type="protein sequence ID" value="OXA44999.1"/>
    <property type="molecule type" value="Genomic_DNA"/>
</dbReference>
<dbReference type="AlphaFoldDB" id="A0A226DIJ0"/>
<dbReference type="Proteomes" id="UP000198287">
    <property type="component" value="Unassembled WGS sequence"/>
</dbReference>
<dbReference type="GO" id="GO:0008270">
    <property type="term" value="F:zinc ion binding"/>
    <property type="evidence" value="ECO:0007669"/>
    <property type="project" value="UniProtKB-KW"/>
</dbReference>
<dbReference type="GO" id="GO:0043565">
    <property type="term" value="F:sequence-specific DNA binding"/>
    <property type="evidence" value="ECO:0007669"/>
    <property type="project" value="TreeGrafter"/>
</dbReference>
<dbReference type="PANTHER" id="PTHR24408:SF61">
    <property type="entry name" value="E3 SUMO-PROTEIN LIGASE ZNF451"/>
    <property type="match status" value="1"/>
</dbReference>
<dbReference type="GO" id="GO:0000981">
    <property type="term" value="F:DNA-binding transcription factor activity, RNA polymerase II-specific"/>
    <property type="evidence" value="ECO:0007669"/>
    <property type="project" value="TreeGrafter"/>
</dbReference>
<feature type="domain" description="C2H2-type" evidence="6">
    <location>
        <begin position="190"/>
        <end position="218"/>
    </location>
</feature>
<dbReference type="Pfam" id="PF12874">
    <property type="entry name" value="zf-met"/>
    <property type="match status" value="1"/>
</dbReference>
<dbReference type="Gene3D" id="3.30.160.60">
    <property type="entry name" value="Classic Zinc Finger"/>
    <property type="match status" value="8"/>
</dbReference>
<dbReference type="PROSITE" id="PS50157">
    <property type="entry name" value="ZINC_FINGER_C2H2_2"/>
    <property type="match status" value="9"/>
</dbReference>
<evidence type="ECO:0000313" key="7">
    <source>
        <dbReference type="EMBL" id="OXA44999.1"/>
    </source>
</evidence>
<proteinExistence type="predicted"/>
<name>A0A226DIJ0_FOLCA</name>
<protein>
    <submittedName>
        <fullName evidence="7">Zinc finger protein 26</fullName>
    </submittedName>
</protein>
<sequence length="305" mass="36317">MDPQPEQRWECATCSKTFKTKSYLTAHMVTHDPDAKVTCEECGKTFKNRRVLSNHKWYIHTNRNRPRCDTCHRVFATPSILQRHIDITHLTEEGPPFPCKFRDCEETYLHEDDLLDHVKTEHVKNPVRFPCELCRKKFKTRVQLEAHIPTHTRTKKKEYKCATCWRSFARRENMKSHEVTHLAQYARAVCQCRICPQTFSNRSALKRHVRAVHENQRKFLCTFCGKRFARSADWKRHVGAVHATNKEPIFACPGCEYKSHSEVNLAQHMRRHNDPRHECYFCGKEFVTFWELVKHFRVHTLERKI</sequence>
<feature type="domain" description="C2H2-type" evidence="6">
    <location>
        <begin position="37"/>
        <end position="65"/>
    </location>
</feature>
<dbReference type="Pfam" id="PF13894">
    <property type="entry name" value="zf-C2H2_4"/>
    <property type="match status" value="2"/>
</dbReference>
<evidence type="ECO:0000259" key="6">
    <source>
        <dbReference type="PROSITE" id="PS50157"/>
    </source>
</evidence>
<feature type="domain" description="C2H2-type" evidence="6">
    <location>
        <begin position="66"/>
        <end position="94"/>
    </location>
</feature>
<evidence type="ECO:0000256" key="2">
    <source>
        <dbReference type="ARBA" id="ARBA00022737"/>
    </source>
</evidence>
<dbReference type="InterPro" id="IPR013087">
    <property type="entry name" value="Znf_C2H2_type"/>
</dbReference>
<feature type="domain" description="C2H2-type" evidence="6">
    <location>
        <begin position="219"/>
        <end position="247"/>
    </location>
</feature>
<evidence type="ECO:0000256" key="3">
    <source>
        <dbReference type="ARBA" id="ARBA00022771"/>
    </source>
</evidence>
<dbReference type="STRING" id="158441.A0A226DIJ0"/>
<dbReference type="SUPFAM" id="SSF57667">
    <property type="entry name" value="beta-beta-alpha zinc fingers"/>
    <property type="match status" value="5"/>
</dbReference>
<keyword evidence="2" id="KW-0677">Repeat</keyword>
<feature type="domain" description="C2H2-type" evidence="6">
    <location>
        <begin position="129"/>
        <end position="156"/>
    </location>
</feature>
<evidence type="ECO:0000313" key="8">
    <source>
        <dbReference type="Proteomes" id="UP000198287"/>
    </source>
</evidence>
<dbReference type="PROSITE" id="PS00028">
    <property type="entry name" value="ZINC_FINGER_C2H2_1"/>
    <property type="match status" value="9"/>
</dbReference>